<organism evidence="1 2">
    <name type="scientific">Kosakonia oryziphila</name>
    <dbReference type="NCBI Taxonomy" id="1005667"/>
    <lineage>
        <taxon>Bacteria</taxon>
        <taxon>Pseudomonadati</taxon>
        <taxon>Pseudomonadota</taxon>
        <taxon>Gammaproteobacteria</taxon>
        <taxon>Enterobacterales</taxon>
        <taxon>Enterobacteriaceae</taxon>
        <taxon>Kosakonia</taxon>
    </lineage>
</organism>
<sequence length="261" mass="29244">MAFRHWQIGLHIQQDGIYIVALAATRGGQALRRWWHFPLPAGTIVQGRIKTPETLLVALRPWRQSLPQRHCVRLAFPAVQTLQKKLPRPVIALREEAINRWVSQTMARELEMAENELCFDFTEDESAKTYGVTAAQNKDVAVLLDMAQALSLHLSSITPDASALQALLPWLAPPARCLVWRDERQWLWATKESWGRRVQEDADSVVQLASVLGLPADEMVQCSDLPGGFDCWSVVHSRQPPLPAVGDRYAVALGLAIARGY</sequence>
<dbReference type="EMBL" id="FMBC01000047">
    <property type="protein sequence ID" value="SCC61206.1"/>
    <property type="molecule type" value="Genomic_DNA"/>
</dbReference>
<proteinExistence type="predicted"/>
<dbReference type="AlphaFoldDB" id="A0A1C4FZ92"/>
<reference evidence="2" key="1">
    <citation type="submission" date="2016-08" db="EMBL/GenBank/DDBJ databases">
        <authorList>
            <person name="Varghese N."/>
            <person name="Submissions Spin"/>
        </authorList>
    </citation>
    <scope>NUCLEOTIDE SEQUENCE [LARGE SCALE GENOMIC DNA]</scope>
    <source>
        <strain evidence="2">REICA_142</strain>
    </source>
</reference>
<evidence type="ECO:0000313" key="1">
    <source>
        <dbReference type="EMBL" id="SCC61206.1"/>
    </source>
</evidence>
<gene>
    <name evidence="1" type="ORF">GA0061070_10473</name>
</gene>
<name>A0A1C4FZ92_9ENTR</name>
<keyword evidence="2" id="KW-1185">Reference proteome</keyword>
<protein>
    <submittedName>
        <fullName evidence="1">Pilus assembly protein HofM</fullName>
    </submittedName>
</protein>
<dbReference type="Proteomes" id="UP000198515">
    <property type="component" value="Unassembled WGS sequence"/>
</dbReference>
<dbReference type="RefSeq" id="WP_090137556.1">
    <property type="nucleotide sequence ID" value="NZ_FMBC01000047.1"/>
</dbReference>
<evidence type="ECO:0000313" key="2">
    <source>
        <dbReference type="Proteomes" id="UP000198515"/>
    </source>
</evidence>
<accession>A0A1C4FZ92</accession>
<dbReference type="OrthoDB" id="6447548at2"/>